<feature type="transmembrane region" description="Helical" evidence="16">
    <location>
        <begin position="7"/>
        <end position="27"/>
    </location>
</feature>
<evidence type="ECO:0000256" key="9">
    <source>
        <dbReference type="ARBA" id="ARBA00023136"/>
    </source>
</evidence>
<dbReference type="InterPro" id="IPR003752">
    <property type="entry name" value="DiS_bond_form_DsbB/BdbC"/>
</dbReference>
<name>A0A7W6DLZ0_9RHOB</name>
<dbReference type="InterPro" id="IPR050183">
    <property type="entry name" value="DsbB"/>
</dbReference>
<dbReference type="SUPFAM" id="SSF158442">
    <property type="entry name" value="DsbB-like"/>
    <property type="match status" value="1"/>
</dbReference>
<sequence>MTLNRRFLTALATAMSISLIVGALAFQHIGGMPPCKLCYWQRYGHWGAIAFGALALVIPNRVLLGLAAVSAAASSAIGAYHTGVERKWWEGPTSCTGTDVGSLSTDELFDKIMSAPVIRCDEIPWDMFGLSMANLNVLASAVIALIFIAAIRAKA</sequence>
<feature type="transmembrane region" description="Helical" evidence="16">
    <location>
        <begin position="63"/>
        <end position="82"/>
    </location>
</feature>
<keyword evidence="18" id="KW-1185">Reference proteome</keyword>
<keyword evidence="2" id="KW-0813">Transport</keyword>
<keyword evidence="10" id="KW-1015">Disulfide bond</keyword>
<dbReference type="PIRSF" id="PIRSF033913">
    <property type="entry name" value="S-S_format_DsbB"/>
    <property type="match status" value="1"/>
</dbReference>
<keyword evidence="11" id="KW-0676">Redox-active center</keyword>
<evidence type="ECO:0000256" key="3">
    <source>
        <dbReference type="ARBA" id="ARBA00022475"/>
    </source>
</evidence>
<evidence type="ECO:0000256" key="4">
    <source>
        <dbReference type="ARBA" id="ARBA00022519"/>
    </source>
</evidence>
<dbReference type="GO" id="GO:0015035">
    <property type="term" value="F:protein-disulfide reductase activity"/>
    <property type="evidence" value="ECO:0007669"/>
    <property type="project" value="InterPro"/>
</dbReference>
<dbReference type="InterPro" id="IPR024199">
    <property type="entry name" value="Uncharacterised_DsbB"/>
</dbReference>
<evidence type="ECO:0000256" key="14">
    <source>
        <dbReference type="ARBA" id="ARBA00038526"/>
    </source>
</evidence>
<evidence type="ECO:0000256" key="6">
    <source>
        <dbReference type="ARBA" id="ARBA00022982"/>
    </source>
</evidence>
<dbReference type="Gene3D" id="1.20.1550.10">
    <property type="entry name" value="DsbB-like"/>
    <property type="match status" value="1"/>
</dbReference>
<keyword evidence="5 16" id="KW-0812">Transmembrane</keyword>
<dbReference type="RefSeq" id="WP_183965013.1">
    <property type="nucleotide sequence ID" value="NZ_BAABBZ010000018.1"/>
</dbReference>
<feature type="transmembrane region" description="Helical" evidence="16">
    <location>
        <begin position="133"/>
        <end position="151"/>
    </location>
</feature>
<comment type="subunit">
    <text evidence="14">Interacts with DsbL.</text>
</comment>
<dbReference type="AlphaFoldDB" id="A0A7W6DLZ0"/>
<keyword evidence="3" id="KW-1003">Cell membrane</keyword>
<comment type="caution">
    <text evidence="17">The sequence shown here is derived from an EMBL/GenBank/DDBJ whole genome shotgun (WGS) entry which is preliminary data.</text>
</comment>
<evidence type="ECO:0000313" key="17">
    <source>
        <dbReference type="EMBL" id="MBB3985433.1"/>
    </source>
</evidence>
<evidence type="ECO:0000256" key="2">
    <source>
        <dbReference type="ARBA" id="ARBA00022448"/>
    </source>
</evidence>
<dbReference type="GO" id="GO:0006457">
    <property type="term" value="P:protein folding"/>
    <property type="evidence" value="ECO:0007669"/>
    <property type="project" value="InterPro"/>
</dbReference>
<dbReference type="EMBL" id="JACIEJ010000004">
    <property type="protein sequence ID" value="MBB3985433.1"/>
    <property type="molecule type" value="Genomic_DNA"/>
</dbReference>
<proteinExistence type="inferred from homology"/>
<evidence type="ECO:0000256" key="1">
    <source>
        <dbReference type="ARBA" id="ARBA00004429"/>
    </source>
</evidence>
<organism evidence="17 18">
    <name type="scientific">Sagittula marina</name>
    <dbReference type="NCBI Taxonomy" id="943940"/>
    <lineage>
        <taxon>Bacteria</taxon>
        <taxon>Pseudomonadati</taxon>
        <taxon>Pseudomonadota</taxon>
        <taxon>Alphaproteobacteria</taxon>
        <taxon>Rhodobacterales</taxon>
        <taxon>Roseobacteraceae</taxon>
        <taxon>Sagittula</taxon>
    </lineage>
</organism>
<reference evidence="17 18" key="1">
    <citation type="submission" date="2020-08" db="EMBL/GenBank/DDBJ databases">
        <title>Genomic Encyclopedia of Type Strains, Phase IV (KMG-IV): sequencing the most valuable type-strain genomes for metagenomic binning, comparative biology and taxonomic classification.</title>
        <authorList>
            <person name="Goeker M."/>
        </authorList>
    </citation>
    <scope>NUCLEOTIDE SEQUENCE [LARGE SCALE GENOMIC DNA]</scope>
    <source>
        <strain evidence="17 18">DSM 102235</strain>
    </source>
</reference>
<keyword evidence="6" id="KW-0249">Electron transport</keyword>
<comment type="subcellular location">
    <subcellularLocation>
        <location evidence="1">Cell inner membrane</location>
        <topology evidence="1">Multi-pass membrane protein</topology>
    </subcellularLocation>
</comment>
<evidence type="ECO:0000256" key="11">
    <source>
        <dbReference type="ARBA" id="ARBA00023284"/>
    </source>
</evidence>
<keyword evidence="4" id="KW-0997">Cell inner membrane</keyword>
<evidence type="ECO:0000313" key="18">
    <source>
        <dbReference type="Proteomes" id="UP000541426"/>
    </source>
</evidence>
<evidence type="ECO:0000256" key="10">
    <source>
        <dbReference type="ARBA" id="ARBA00023157"/>
    </source>
</evidence>
<keyword evidence="7 16" id="KW-1133">Transmembrane helix</keyword>
<evidence type="ECO:0000256" key="12">
    <source>
        <dbReference type="ARBA" id="ARBA00037310"/>
    </source>
</evidence>
<dbReference type="GO" id="GO:0005886">
    <property type="term" value="C:plasma membrane"/>
    <property type="evidence" value="ECO:0007669"/>
    <property type="project" value="UniProtKB-SubCell"/>
</dbReference>
<feature type="transmembrane region" description="Helical" evidence="16">
    <location>
        <begin position="39"/>
        <end position="58"/>
    </location>
</feature>
<evidence type="ECO:0000256" key="8">
    <source>
        <dbReference type="ARBA" id="ARBA00023002"/>
    </source>
</evidence>
<comment type="function">
    <text evidence="12">Required for disulfide bond formation in some proteins. Part of a redox system composed of DsbI and DsbL that mediates formation of an essential disulfide bond in AssT.</text>
</comment>
<gene>
    <name evidence="17" type="ORF">GGQ68_001766</name>
</gene>
<accession>A0A7W6DLZ0</accession>
<evidence type="ECO:0000256" key="16">
    <source>
        <dbReference type="SAM" id="Phobius"/>
    </source>
</evidence>
<evidence type="ECO:0000256" key="7">
    <source>
        <dbReference type="ARBA" id="ARBA00022989"/>
    </source>
</evidence>
<dbReference type="Pfam" id="PF02600">
    <property type="entry name" value="DsbB"/>
    <property type="match status" value="1"/>
</dbReference>
<dbReference type="PANTHER" id="PTHR36570:SF1">
    <property type="entry name" value="PROTEIN-DISULFIDE OXIDOREDUCTASE DSBI"/>
    <property type="match status" value="1"/>
</dbReference>
<evidence type="ECO:0000256" key="5">
    <source>
        <dbReference type="ARBA" id="ARBA00022692"/>
    </source>
</evidence>
<comment type="similarity">
    <text evidence="13">Belongs to the DsbB family. DsbI subfamily.</text>
</comment>
<dbReference type="PANTHER" id="PTHR36570">
    <property type="entry name" value="DISULFIDE BOND FORMATION PROTEIN B"/>
    <property type="match status" value="1"/>
</dbReference>
<evidence type="ECO:0000256" key="15">
    <source>
        <dbReference type="ARBA" id="ARBA00039389"/>
    </source>
</evidence>
<dbReference type="InterPro" id="IPR023380">
    <property type="entry name" value="DsbB-like_sf"/>
</dbReference>
<protein>
    <recommendedName>
        <fullName evidence="15">Putative protein-disulfide oxidoreductase DsbI</fullName>
    </recommendedName>
</protein>
<keyword evidence="9 16" id="KW-0472">Membrane</keyword>
<evidence type="ECO:0000256" key="13">
    <source>
        <dbReference type="ARBA" id="ARBA00038060"/>
    </source>
</evidence>
<dbReference type="Proteomes" id="UP000541426">
    <property type="component" value="Unassembled WGS sequence"/>
</dbReference>
<keyword evidence="8" id="KW-0560">Oxidoreductase</keyword>